<dbReference type="AlphaFoldDB" id="A0A2S4V5L6"/>
<comment type="caution">
    <text evidence="1">The sequence shown here is derived from an EMBL/GenBank/DDBJ whole genome shotgun (WGS) entry which is preliminary data.</text>
</comment>
<proteinExistence type="predicted"/>
<dbReference type="GO" id="GO:0005634">
    <property type="term" value="C:nucleus"/>
    <property type="evidence" value="ECO:0007669"/>
    <property type="project" value="TreeGrafter"/>
</dbReference>
<dbReference type="PANTHER" id="PTHR42695">
    <property type="entry name" value="GLUTAMINE AMIDOTRANSFERASE YLR126C-RELATED"/>
    <property type="match status" value="1"/>
</dbReference>
<accession>A0A2S4V5L6</accession>
<dbReference type="VEuPathDB" id="FungiDB:PSTT_03105"/>
<name>A0A2S4V5L6_9BASI</name>
<dbReference type="VEuPathDB" id="FungiDB:PSHT_11060"/>
<reference evidence="2" key="3">
    <citation type="journal article" date="2018" name="Mol. Plant Microbe Interact.">
        <title>Genome sequence resources for the wheat stripe rust pathogen (Puccinia striiformis f. sp. tritici) and the barley stripe rust pathogen (Puccinia striiformis f. sp. hordei).</title>
        <authorList>
            <person name="Xia C."/>
            <person name="Wang M."/>
            <person name="Yin C."/>
            <person name="Cornejo O.E."/>
            <person name="Hulbert S.H."/>
            <person name="Chen X."/>
        </authorList>
    </citation>
    <scope>NUCLEOTIDE SEQUENCE [LARGE SCALE GENOMIC DNA]</scope>
    <source>
        <strain evidence="2">93TX-2</strain>
    </source>
</reference>
<dbReference type="Proteomes" id="UP000238274">
    <property type="component" value="Unassembled WGS sequence"/>
</dbReference>
<protein>
    <submittedName>
        <fullName evidence="1">Uncharacterized protein</fullName>
    </submittedName>
</protein>
<dbReference type="InterPro" id="IPR029062">
    <property type="entry name" value="Class_I_gatase-like"/>
</dbReference>
<evidence type="ECO:0000313" key="1">
    <source>
        <dbReference type="EMBL" id="POW04826.1"/>
    </source>
</evidence>
<reference evidence="2" key="2">
    <citation type="journal article" date="2018" name="BMC Genomics">
        <title>Genomic insights into host adaptation between the wheat stripe rust pathogen (Puccinia striiformis f. sp. tritici) and the barley stripe rust pathogen (Puccinia striiformis f. sp. hordei).</title>
        <authorList>
            <person name="Xia C."/>
            <person name="Wang M."/>
            <person name="Yin C."/>
            <person name="Cornejo O.E."/>
            <person name="Hulbert S.H."/>
            <person name="Chen X."/>
        </authorList>
    </citation>
    <scope>NUCLEOTIDE SEQUENCE [LARGE SCALE GENOMIC DNA]</scope>
    <source>
        <strain evidence="2">93TX-2</strain>
    </source>
</reference>
<reference evidence="1 2" key="1">
    <citation type="submission" date="2017-12" db="EMBL/GenBank/DDBJ databases">
        <title>Gene loss provides genomic basis for host adaptation in cereal stripe rust fungi.</title>
        <authorList>
            <person name="Xia C."/>
        </authorList>
    </citation>
    <scope>NUCLEOTIDE SEQUENCE [LARGE SCALE GENOMIC DNA]</scope>
    <source>
        <strain evidence="1 2">93TX-2</strain>
    </source>
</reference>
<dbReference type="GO" id="GO:0005829">
    <property type="term" value="C:cytosol"/>
    <property type="evidence" value="ECO:0007669"/>
    <property type="project" value="TreeGrafter"/>
</dbReference>
<dbReference type="InterPro" id="IPR044992">
    <property type="entry name" value="ChyE-like"/>
</dbReference>
<organism evidence="1 2">
    <name type="scientific">Puccinia striiformis</name>
    <dbReference type="NCBI Taxonomy" id="27350"/>
    <lineage>
        <taxon>Eukaryota</taxon>
        <taxon>Fungi</taxon>
        <taxon>Dikarya</taxon>
        <taxon>Basidiomycota</taxon>
        <taxon>Pucciniomycotina</taxon>
        <taxon>Pucciniomycetes</taxon>
        <taxon>Pucciniales</taxon>
        <taxon>Pucciniaceae</taxon>
        <taxon>Puccinia</taxon>
    </lineage>
</organism>
<evidence type="ECO:0000313" key="2">
    <source>
        <dbReference type="Proteomes" id="UP000238274"/>
    </source>
</evidence>
<dbReference type="PANTHER" id="PTHR42695:SF5">
    <property type="entry name" value="GLUTAMINE AMIDOTRANSFERASE YLR126C-RELATED"/>
    <property type="match status" value="1"/>
</dbReference>
<dbReference type="OrthoDB" id="92161at2759"/>
<keyword evidence="2" id="KW-1185">Reference proteome</keyword>
<gene>
    <name evidence="1" type="ORF">PSHT_11060</name>
</gene>
<dbReference type="SUPFAM" id="SSF52317">
    <property type="entry name" value="Class I glutamine amidotransferase-like"/>
    <property type="match status" value="1"/>
</dbReference>
<sequence>MRCSLISPQQITDNGPEFSPRSGSKIRNVEEGDDETKIQLVSYNVMDVCDSPRYRSMEYPSPEILDQSIGLVISGSACNAYEDITWINQLTKFTRKVIDECTNLRFESGQESIRLGIWDLRNRIKSNRKELFKVDDGILKLHQVHRDIVNELPEGTYNLGTTSICKSKE</sequence>
<dbReference type="EMBL" id="PKSM01000179">
    <property type="protein sequence ID" value="POW04826.1"/>
    <property type="molecule type" value="Genomic_DNA"/>
</dbReference>